<keyword evidence="1" id="KW-0175">Coiled coil</keyword>
<comment type="caution">
    <text evidence="3">The sequence shown here is derived from an EMBL/GenBank/DDBJ whole genome shotgun (WGS) entry which is preliminary data.</text>
</comment>
<dbReference type="EMBL" id="JAGTJQ010000001">
    <property type="protein sequence ID" value="KAH7039920.1"/>
    <property type="molecule type" value="Genomic_DNA"/>
</dbReference>
<gene>
    <name evidence="3" type="ORF">B0I36DRAFT_343745</name>
</gene>
<evidence type="ECO:0000313" key="3">
    <source>
        <dbReference type="EMBL" id="KAH7039920.1"/>
    </source>
</evidence>
<dbReference type="RefSeq" id="XP_046017975.1">
    <property type="nucleotide sequence ID" value="XM_046156191.1"/>
</dbReference>
<evidence type="ECO:0000256" key="1">
    <source>
        <dbReference type="SAM" id="Coils"/>
    </source>
</evidence>
<protein>
    <submittedName>
        <fullName evidence="3">Uncharacterized protein</fullName>
    </submittedName>
</protein>
<dbReference type="AlphaFoldDB" id="A0A9P8YGL6"/>
<proteinExistence type="predicted"/>
<feature type="coiled-coil region" evidence="1">
    <location>
        <begin position="104"/>
        <end position="212"/>
    </location>
</feature>
<feature type="region of interest" description="Disordered" evidence="2">
    <location>
        <begin position="239"/>
        <end position="265"/>
    </location>
</feature>
<sequence>MTEYRIKTTASGRPRFVRSQSYSHPRHHHLRHHLPHLHHDHSDGLDHHHLVDHLFPHDHYYHVEYRRGQHHHQQRPKCPTDCACITRDEWANLLKQNRHYVVLAGSLQEEISKLKKKVEAAADAKAAADKENQKLLGSNAELAAAVRKLQEENAELRRCLAAHKEGDSSLIESLRRRIRDQLIELDGKNAFIRNLESRIDDLKKEIFGMKHRYKHRHDYHQHHHHSSCRCRSCRKKEDKKAGTDGGGGDSSSDDQSGGDRKPSRSYLKRKIGELEVSVGLWQHKAEFAEKRSRELQARSCGRRRSRIVFVTAYTGLKIGSAVARGVFGLLDFGWEVYCKLKELEEEVGEREREHADSSVDADADTDNGPAHAVEDDGSVVWSDTDDAGADD</sequence>
<feature type="region of interest" description="Disordered" evidence="2">
    <location>
        <begin position="347"/>
        <end position="391"/>
    </location>
</feature>
<organism evidence="3 4">
    <name type="scientific">Microdochium trichocladiopsis</name>
    <dbReference type="NCBI Taxonomy" id="1682393"/>
    <lineage>
        <taxon>Eukaryota</taxon>
        <taxon>Fungi</taxon>
        <taxon>Dikarya</taxon>
        <taxon>Ascomycota</taxon>
        <taxon>Pezizomycotina</taxon>
        <taxon>Sordariomycetes</taxon>
        <taxon>Xylariomycetidae</taxon>
        <taxon>Xylariales</taxon>
        <taxon>Microdochiaceae</taxon>
        <taxon>Microdochium</taxon>
    </lineage>
</organism>
<dbReference type="GeneID" id="70185737"/>
<evidence type="ECO:0000256" key="2">
    <source>
        <dbReference type="SAM" id="MobiDB-lite"/>
    </source>
</evidence>
<evidence type="ECO:0000313" key="4">
    <source>
        <dbReference type="Proteomes" id="UP000756346"/>
    </source>
</evidence>
<reference evidence="3" key="1">
    <citation type="journal article" date="2021" name="Nat. Commun.">
        <title>Genetic determinants of endophytism in the Arabidopsis root mycobiome.</title>
        <authorList>
            <person name="Mesny F."/>
            <person name="Miyauchi S."/>
            <person name="Thiergart T."/>
            <person name="Pickel B."/>
            <person name="Atanasova L."/>
            <person name="Karlsson M."/>
            <person name="Huettel B."/>
            <person name="Barry K.W."/>
            <person name="Haridas S."/>
            <person name="Chen C."/>
            <person name="Bauer D."/>
            <person name="Andreopoulos W."/>
            <person name="Pangilinan J."/>
            <person name="LaButti K."/>
            <person name="Riley R."/>
            <person name="Lipzen A."/>
            <person name="Clum A."/>
            <person name="Drula E."/>
            <person name="Henrissat B."/>
            <person name="Kohler A."/>
            <person name="Grigoriev I.V."/>
            <person name="Martin F.M."/>
            <person name="Hacquard S."/>
        </authorList>
    </citation>
    <scope>NUCLEOTIDE SEQUENCE</scope>
    <source>
        <strain evidence="3">MPI-CAGE-CH-0230</strain>
    </source>
</reference>
<dbReference type="OrthoDB" id="10492218at2759"/>
<name>A0A9P8YGL6_9PEZI</name>
<accession>A0A9P8YGL6</accession>
<keyword evidence="4" id="KW-1185">Reference proteome</keyword>
<dbReference type="Proteomes" id="UP000756346">
    <property type="component" value="Unassembled WGS sequence"/>
</dbReference>